<evidence type="ECO:0000313" key="1">
    <source>
        <dbReference type="EMBL" id="PPQ34302.1"/>
    </source>
</evidence>
<protein>
    <submittedName>
        <fullName evidence="1">Uncharacterized protein</fullName>
    </submittedName>
</protein>
<gene>
    <name evidence="1" type="ORF">CCS01_11565</name>
</gene>
<sequence length="162" mass="18163">MPDRFLIAATADRLIYDSETTFSAADARVLLDQVPRKPSPWLQLGIAGKMSGGSTRGFAAGVGDVTVKDEKDRQFVYNSANDAYTRAGQWKLLWIGKRTCQYIEIEQVMADPTDEGRGALICYEADGTPTRMDIRFNRSFRLFWSPVIVVIPGWKPWKTPVA</sequence>
<dbReference type="RefSeq" id="WP_104519012.1">
    <property type="nucleotide sequence ID" value="NZ_NHRY01000116.1"/>
</dbReference>
<comment type="caution">
    <text evidence="1">The sequence shown here is derived from an EMBL/GenBank/DDBJ whole genome shotgun (WGS) entry which is preliminary data.</text>
</comment>
<reference evidence="1 2" key="1">
    <citation type="journal article" date="2018" name="Arch. Microbiol.">
        <title>New insights into the metabolic potential of the phototrophic purple bacterium Rhodopila globiformis DSM 161(T) from its draft genome sequence and evidence for a vanadium-dependent nitrogenase.</title>
        <authorList>
            <person name="Imhoff J.F."/>
            <person name="Rahn T."/>
            <person name="Kunzel S."/>
            <person name="Neulinger S.C."/>
        </authorList>
    </citation>
    <scope>NUCLEOTIDE SEQUENCE [LARGE SCALE GENOMIC DNA]</scope>
    <source>
        <strain evidence="1 2">DSM 161</strain>
    </source>
</reference>
<dbReference type="OrthoDB" id="7262976at2"/>
<evidence type="ECO:0000313" key="2">
    <source>
        <dbReference type="Proteomes" id="UP000239724"/>
    </source>
</evidence>
<dbReference type="AlphaFoldDB" id="A0A2S6NIC5"/>
<organism evidence="1 2">
    <name type="scientific">Rhodopila globiformis</name>
    <name type="common">Rhodopseudomonas globiformis</name>
    <dbReference type="NCBI Taxonomy" id="1071"/>
    <lineage>
        <taxon>Bacteria</taxon>
        <taxon>Pseudomonadati</taxon>
        <taxon>Pseudomonadota</taxon>
        <taxon>Alphaproteobacteria</taxon>
        <taxon>Acetobacterales</taxon>
        <taxon>Acetobacteraceae</taxon>
        <taxon>Rhodopila</taxon>
    </lineage>
</organism>
<keyword evidence="2" id="KW-1185">Reference proteome</keyword>
<accession>A0A2S6NIC5</accession>
<dbReference type="EMBL" id="NHRY01000116">
    <property type="protein sequence ID" value="PPQ34302.1"/>
    <property type="molecule type" value="Genomic_DNA"/>
</dbReference>
<name>A0A2S6NIC5_RHOGL</name>
<dbReference type="Proteomes" id="UP000239724">
    <property type="component" value="Unassembled WGS sequence"/>
</dbReference>
<proteinExistence type="predicted"/>